<evidence type="ECO:0000313" key="3">
    <source>
        <dbReference type="Proteomes" id="UP001066276"/>
    </source>
</evidence>
<accession>A0AAV7VDI0</accession>
<evidence type="ECO:0000256" key="1">
    <source>
        <dbReference type="SAM" id="MobiDB-lite"/>
    </source>
</evidence>
<comment type="caution">
    <text evidence="2">The sequence shown here is derived from an EMBL/GenBank/DDBJ whole genome shotgun (WGS) entry which is preliminary data.</text>
</comment>
<sequence>MRGNDAVSTWVHPRDCFRQSPGSIRVVPKFRLCLAGQHSPTPYRDTAGFRFSRCGRDVSSSEAASRLAQPRPQVTGPAPHGLKTASQALTEQSSEVLSGGEIDAHPINSWGAMISGLFLRPGAELPFMLPLRLPSWPRPPRGFMFDVQPL</sequence>
<protein>
    <submittedName>
        <fullName evidence="2">Uncharacterized protein</fullName>
    </submittedName>
</protein>
<feature type="compositionally biased region" description="Polar residues" evidence="1">
    <location>
        <begin position="84"/>
        <end position="96"/>
    </location>
</feature>
<dbReference type="Proteomes" id="UP001066276">
    <property type="component" value="Chromosome 2_1"/>
</dbReference>
<dbReference type="EMBL" id="JANPWB010000003">
    <property type="protein sequence ID" value="KAJ1198674.1"/>
    <property type="molecule type" value="Genomic_DNA"/>
</dbReference>
<proteinExistence type="predicted"/>
<gene>
    <name evidence="2" type="ORF">NDU88_002513</name>
</gene>
<keyword evidence="3" id="KW-1185">Reference proteome</keyword>
<reference evidence="2" key="1">
    <citation type="journal article" date="2022" name="bioRxiv">
        <title>Sequencing and chromosome-scale assembly of the giantPleurodeles waltlgenome.</title>
        <authorList>
            <person name="Brown T."/>
            <person name="Elewa A."/>
            <person name="Iarovenko S."/>
            <person name="Subramanian E."/>
            <person name="Araus A.J."/>
            <person name="Petzold A."/>
            <person name="Susuki M."/>
            <person name="Suzuki K.-i.T."/>
            <person name="Hayashi T."/>
            <person name="Toyoda A."/>
            <person name="Oliveira C."/>
            <person name="Osipova E."/>
            <person name="Leigh N.D."/>
            <person name="Simon A."/>
            <person name="Yun M.H."/>
        </authorList>
    </citation>
    <scope>NUCLEOTIDE SEQUENCE</scope>
    <source>
        <strain evidence="2">20211129_DDA</strain>
        <tissue evidence="2">Liver</tissue>
    </source>
</reference>
<name>A0AAV7VDI0_PLEWA</name>
<dbReference type="AlphaFoldDB" id="A0AAV7VDI0"/>
<organism evidence="2 3">
    <name type="scientific">Pleurodeles waltl</name>
    <name type="common">Iberian ribbed newt</name>
    <dbReference type="NCBI Taxonomy" id="8319"/>
    <lineage>
        <taxon>Eukaryota</taxon>
        <taxon>Metazoa</taxon>
        <taxon>Chordata</taxon>
        <taxon>Craniata</taxon>
        <taxon>Vertebrata</taxon>
        <taxon>Euteleostomi</taxon>
        <taxon>Amphibia</taxon>
        <taxon>Batrachia</taxon>
        <taxon>Caudata</taxon>
        <taxon>Salamandroidea</taxon>
        <taxon>Salamandridae</taxon>
        <taxon>Pleurodelinae</taxon>
        <taxon>Pleurodeles</taxon>
    </lineage>
</organism>
<feature type="region of interest" description="Disordered" evidence="1">
    <location>
        <begin position="60"/>
        <end position="96"/>
    </location>
</feature>
<evidence type="ECO:0000313" key="2">
    <source>
        <dbReference type="EMBL" id="KAJ1198674.1"/>
    </source>
</evidence>